<sequence length="56" mass="6129">MDLLHDLHDRGNTIVMVTHEPDIAKHTQRVICVRDGKVESDGRDGANSCMQPGSGD</sequence>
<reference evidence="2" key="1">
    <citation type="journal article" date="2014" name="Front. Microbiol.">
        <title>High frequency of phylogenetically diverse reductive dehalogenase-homologous genes in deep subseafloor sedimentary metagenomes.</title>
        <authorList>
            <person name="Kawai M."/>
            <person name="Futagami T."/>
            <person name="Toyoda A."/>
            <person name="Takaki Y."/>
            <person name="Nishi S."/>
            <person name="Hori S."/>
            <person name="Arai W."/>
            <person name="Tsubouchi T."/>
            <person name="Morono Y."/>
            <person name="Uchiyama I."/>
            <person name="Ito T."/>
            <person name="Fujiyama A."/>
            <person name="Inagaki F."/>
            <person name="Takami H."/>
        </authorList>
    </citation>
    <scope>NUCLEOTIDE SEQUENCE</scope>
    <source>
        <strain evidence="2">Expedition CK06-06</strain>
    </source>
</reference>
<name>X0YEZ5_9ZZZZ</name>
<dbReference type="AlphaFoldDB" id="X0YEZ5"/>
<dbReference type="EMBL" id="BART01005850">
    <property type="protein sequence ID" value="GAG54509.1"/>
    <property type="molecule type" value="Genomic_DNA"/>
</dbReference>
<feature type="region of interest" description="Disordered" evidence="1">
    <location>
        <begin position="37"/>
        <end position="56"/>
    </location>
</feature>
<accession>X0YEZ5</accession>
<proteinExistence type="predicted"/>
<organism evidence="2">
    <name type="scientific">marine sediment metagenome</name>
    <dbReference type="NCBI Taxonomy" id="412755"/>
    <lineage>
        <taxon>unclassified sequences</taxon>
        <taxon>metagenomes</taxon>
        <taxon>ecological metagenomes</taxon>
    </lineage>
</organism>
<evidence type="ECO:0000313" key="2">
    <source>
        <dbReference type="EMBL" id="GAG54509.1"/>
    </source>
</evidence>
<protein>
    <submittedName>
        <fullName evidence="2">Uncharacterized protein</fullName>
    </submittedName>
</protein>
<dbReference type="SUPFAM" id="SSF52540">
    <property type="entry name" value="P-loop containing nucleoside triphosphate hydrolases"/>
    <property type="match status" value="1"/>
</dbReference>
<gene>
    <name evidence="2" type="ORF">S01H4_13264</name>
</gene>
<comment type="caution">
    <text evidence="2">The sequence shown here is derived from an EMBL/GenBank/DDBJ whole genome shotgun (WGS) entry which is preliminary data.</text>
</comment>
<dbReference type="InterPro" id="IPR027417">
    <property type="entry name" value="P-loop_NTPase"/>
</dbReference>
<evidence type="ECO:0000256" key="1">
    <source>
        <dbReference type="SAM" id="MobiDB-lite"/>
    </source>
</evidence>
<dbReference type="Gene3D" id="3.40.50.300">
    <property type="entry name" value="P-loop containing nucleotide triphosphate hydrolases"/>
    <property type="match status" value="1"/>
</dbReference>